<organism evidence="1">
    <name type="scientific">Magallana gigas</name>
    <name type="common">Pacific oyster</name>
    <name type="synonym">Crassostrea gigas</name>
    <dbReference type="NCBI Taxonomy" id="29159"/>
    <lineage>
        <taxon>Eukaryota</taxon>
        <taxon>Metazoa</taxon>
        <taxon>Spiralia</taxon>
        <taxon>Lophotrochozoa</taxon>
        <taxon>Mollusca</taxon>
        <taxon>Bivalvia</taxon>
        <taxon>Autobranchia</taxon>
        <taxon>Pteriomorphia</taxon>
        <taxon>Ostreida</taxon>
        <taxon>Ostreoidea</taxon>
        <taxon>Ostreidae</taxon>
        <taxon>Magallana</taxon>
    </lineage>
</organism>
<dbReference type="EMBL" id="JH816368">
    <property type="protein sequence ID" value="EKC41359.1"/>
    <property type="molecule type" value="Genomic_DNA"/>
</dbReference>
<dbReference type="HOGENOM" id="CLU_2624404_0_0_1"/>
<reference evidence="1" key="1">
    <citation type="journal article" date="2012" name="Nature">
        <title>The oyster genome reveals stress adaptation and complexity of shell formation.</title>
        <authorList>
            <person name="Zhang G."/>
            <person name="Fang X."/>
            <person name="Guo X."/>
            <person name="Li L."/>
            <person name="Luo R."/>
            <person name="Xu F."/>
            <person name="Yang P."/>
            <person name="Zhang L."/>
            <person name="Wang X."/>
            <person name="Qi H."/>
            <person name="Xiong Z."/>
            <person name="Que H."/>
            <person name="Xie Y."/>
            <person name="Holland P.W."/>
            <person name="Paps J."/>
            <person name="Zhu Y."/>
            <person name="Wu F."/>
            <person name="Chen Y."/>
            <person name="Wang J."/>
            <person name="Peng C."/>
            <person name="Meng J."/>
            <person name="Yang L."/>
            <person name="Liu J."/>
            <person name="Wen B."/>
            <person name="Zhang N."/>
            <person name="Huang Z."/>
            <person name="Zhu Q."/>
            <person name="Feng Y."/>
            <person name="Mount A."/>
            <person name="Hedgecock D."/>
            <person name="Xu Z."/>
            <person name="Liu Y."/>
            <person name="Domazet-Loso T."/>
            <person name="Du Y."/>
            <person name="Sun X."/>
            <person name="Zhang S."/>
            <person name="Liu B."/>
            <person name="Cheng P."/>
            <person name="Jiang X."/>
            <person name="Li J."/>
            <person name="Fan D."/>
            <person name="Wang W."/>
            <person name="Fu W."/>
            <person name="Wang T."/>
            <person name="Wang B."/>
            <person name="Zhang J."/>
            <person name="Peng Z."/>
            <person name="Li Y."/>
            <person name="Li N."/>
            <person name="Wang J."/>
            <person name="Chen M."/>
            <person name="He Y."/>
            <person name="Tan F."/>
            <person name="Song X."/>
            <person name="Zheng Q."/>
            <person name="Huang R."/>
            <person name="Yang H."/>
            <person name="Du X."/>
            <person name="Chen L."/>
            <person name="Yang M."/>
            <person name="Gaffney P.M."/>
            <person name="Wang S."/>
            <person name="Luo L."/>
            <person name="She Z."/>
            <person name="Ming Y."/>
            <person name="Huang W."/>
            <person name="Zhang S."/>
            <person name="Huang B."/>
            <person name="Zhang Y."/>
            <person name="Qu T."/>
            <person name="Ni P."/>
            <person name="Miao G."/>
            <person name="Wang J."/>
            <person name="Wang Q."/>
            <person name="Steinberg C.E."/>
            <person name="Wang H."/>
            <person name="Li N."/>
            <person name="Qian L."/>
            <person name="Zhang G."/>
            <person name="Li Y."/>
            <person name="Yang H."/>
            <person name="Liu X."/>
            <person name="Wang J."/>
            <person name="Yin Y."/>
            <person name="Wang J."/>
        </authorList>
    </citation>
    <scope>NUCLEOTIDE SEQUENCE [LARGE SCALE GENOMIC DNA]</scope>
    <source>
        <strain evidence="1">05x7-T-G4-1.051#20</strain>
    </source>
</reference>
<gene>
    <name evidence="1" type="ORF">CGI_10025630</name>
</gene>
<dbReference type="AlphaFoldDB" id="K1RCG6"/>
<name>K1RCG6_MAGGI</name>
<sequence length="78" mass="9022">MAEMRVQSFVVPETTPKKNPRALEMMKLILLVVILSFVGAFTQDRKIADDLMRTNRCYPECLKRWPNQRTTAKKTHGA</sequence>
<protein>
    <submittedName>
        <fullName evidence="1">Uncharacterized protein</fullName>
    </submittedName>
</protein>
<evidence type="ECO:0000313" key="1">
    <source>
        <dbReference type="EMBL" id="EKC41359.1"/>
    </source>
</evidence>
<proteinExistence type="predicted"/>
<dbReference type="InParanoid" id="K1RCG6"/>
<accession>K1RCG6</accession>